<comment type="caution">
    <text evidence="1">The sequence shown here is derived from an EMBL/GenBank/DDBJ whole genome shotgun (WGS) entry which is preliminary data.</text>
</comment>
<sequence length="72" mass="8356">MFEQYPDVVNVPQLCEMLGGISCKSAYKLLQANRIQYFKIGRVYKVPKIQVIVYLQSLMQPQKLNPKITLTH</sequence>
<keyword evidence="2" id="KW-1185">Reference proteome</keyword>
<organism evidence="1 2">
    <name type="scientific">Paenibacillus agri</name>
    <dbReference type="NCBI Taxonomy" id="2744309"/>
    <lineage>
        <taxon>Bacteria</taxon>
        <taxon>Bacillati</taxon>
        <taxon>Bacillota</taxon>
        <taxon>Bacilli</taxon>
        <taxon>Bacillales</taxon>
        <taxon>Paenibacillaceae</taxon>
        <taxon>Paenibacillus</taxon>
    </lineage>
</organism>
<accession>A0A850EHS5</accession>
<dbReference type="Proteomes" id="UP000564806">
    <property type="component" value="Unassembled WGS sequence"/>
</dbReference>
<dbReference type="AlphaFoldDB" id="A0A850EHS5"/>
<evidence type="ECO:0000313" key="2">
    <source>
        <dbReference type="Proteomes" id="UP000564806"/>
    </source>
</evidence>
<evidence type="ECO:0000313" key="1">
    <source>
        <dbReference type="EMBL" id="NUU58964.1"/>
    </source>
</evidence>
<gene>
    <name evidence="1" type="ORF">HPT30_00900</name>
</gene>
<dbReference type="EMBL" id="JABWCS010000168">
    <property type="protein sequence ID" value="NUU58964.1"/>
    <property type="molecule type" value="Genomic_DNA"/>
</dbReference>
<proteinExistence type="predicted"/>
<name>A0A850EHS5_9BACL</name>
<reference evidence="1" key="1">
    <citation type="submission" date="2020-06" db="EMBL/GenBank/DDBJ databases">
        <title>Paenibacillus sp. nov., isolated from soil.</title>
        <authorList>
            <person name="Seo Y.L."/>
        </authorList>
    </citation>
    <scope>NUCLEOTIDE SEQUENCE [LARGE SCALE GENOMIC DNA]</scope>
    <source>
        <strain evidence="1">JW14</strain>
    </source>
</reference>
<protein>
    <submittedName>
        <fullName evidence="1">Helix-turn-helix domain-containing protein</fullName>
    </submittedName>
</protein>